<dbReference type="PANTHER" id="PTHR33095:SF127">
    <property type="entry name" value="OS05G0578100 PROTEIN"/>
    <property type="match status" value="1"/>
</dbReference>
<dbReference type="Pfam" id="PF07816">
    <property type="entry name" value="DUF1645"/>
    <property type="match status" value="1"/>
</dbReference>
<feature type="region of interest" description="Disordered" evidence="1">
    <location>
        <begin position="182"/>
        <end position="201"/>
    </location>
</feature>
<dbReference type="EMBL" id="JBCNJP010000012">
    <property type="protein sequence ID" value="KAK9069911.1"/>
    <property type="molecule type" value="Genomic_DNA"/>
</dbReference>
<accession>A0AAP0D7B1</accession>
<dbReference type="PANTHER" id="PTHR33095">
    <property type="entry name" value="OS07G0619500 PROTEIN"/>
    <property type="match status" value="1"/>
</dbReference>
<name>A0AAP0D7B1_9ASTR</name>
<comment type="caution">
    <text evidence="2">The sequence shown here is derived from an EMBL/GenBank/DDBJ whole genome shotgun (WGS) entry which is preliminary data.</text>
</comment>
<dbReference type="InterPro" id="IPR012442">
    <property type="entry name" value="DUF1645_plant"/>
</dbReference>
<keyword evidence="3" id="KW-1185">Reference proteome</keyword>
<organism evidence="2 3">
    <name type="scientific">Deinandra increscens subsp. villosa</name>
    <dbReference type="NCBI Taxonomy" id="3103831"/>
    <lineage>
        <taxon>Eukaryota</taxon>
        <taxon>Viridiplantae</taxon>
        <taxon>Streptophyta</taxon>
        <taxon>Embryophyta</taxon>
        <taxon>Tracheophyta</taxon>
        <taxon>Spermatophyta</taxon>
        <taxon>Magnoliopsida</taxon>
        <taxon>eudicotyledons</taxon>
        <taxon>Gunneridae</taxon>
        <taxon>Pentapetalae</taxon>
        <taxon>asterids</taxon>
        <taxon>campanulids</taxon>
        <taxon>Asterales</taxon>
        <taxon>Asteraceae</taxon>
        <taxon>Asteroideae</taxon>
        <taxon>Heliantheae alliance</taxon>
        <taxon>Madieae</taxon>
        <taxon>Madiinae</taxon>
        <taxon>Deinandra</taxon>
    </lineage>
</organism>
<proteinExistence type="predicted"/>
<dbReference type="Proteomes" id="UP001408789">
    <property type="component" value="Unassembled WGS sequence"/>
</dbReference>
<gene>
    <name evidence="2" type="ORF">SSX86_010308</name>
</gene>
<sequence length="325" mass="35792">MESSSIIYTSPSFNRDSSNNIADIADRVVDQFLTENGFHNDGVFNFTGGDNPAEIGEGASDEVNTNTHTETVNQSEEDEHEFEFPVICGDFNSCSISSGEFVSDEISPRYPLFDRSLLSDVDLDLCNDVVASLKTDSRSKRSPATRSSLMKLFADDRDAVSTSSSEAETDDLDGITPGTYCVWKPKTEPPGKHKKSNSISTGNISNRWKVRDLLKRSYSDDNYSSGKDSPVLLFIPPISPISPPISPNRKVKNEKVNKIDRTGTGKVDSTTVGGGVASTNKTEKKIPAYKTKIGNIRLPPYLPYRQDQIAAFANFNGGKRDLYRY</sequence>
<protein>
    <submittedName>
        <fullName evidence="2">Uncharacterized protein</fullName>
    </submittedName>
</protein>
<dbReference type="AlphaFoldDB" id="A0AAP0D7B1"/>
<reference evidence="2 3" key="1">
    <citation type="submission" date="2024-04" db="EMBL/GenBank/DDBJ databases">
        <title>The reference genome of an endangered Asteraceae, Deinandra increscens subsp. villosa, native to the Central Coast of California.</title>
        <authorList>
            <person name="Guilliams M."/>
            <person name="Hasenstab-Lehman K."/>
            <person name="Meyer R."/>
            <person name="Mcevoy S."/>
        </authorList>
    </citation>
    <scope>NUCLEOTIDE SEQUENCE [LARGE SCALE GENOMIC DNA]</scope>
    <source>
        <tissue evidence="2">Leaf</tissue>
    </source>
</reference>
<evidence type="ECO:0000256" key="1">
    <source>
        <dbReference type="SAM" id="MobiDB-lite"/>
    </source>
</evidence>
<evidence type="ECO:0000313" key="2">
    <source>
        <dbReference type="EMBL" id="KAK9069911.1"/>
    </source>
</evidence>
<evidence type="ECO:0000313" key="3">
    <source>
        <dbReference type="Proteomes" id="UP001408789"/>
    </source>
</evidence>